<protein>
    <submittedName>
        <fullName evidence="5">FxSxx-COOH system tetratricopeptide repeat protein</fullName>
    </submittedName>
</protein>
<evidence type="ECO:0000259" key="2">
    <source>
        <dbReference type="Pfam" id="PF00931"/>
    </source>
</evidence>
<dbReference type="InterPro" id="IPR027417">
    <property type="entry name" value="P-loop_NTPase"/>
</dbReference>
<dbReference type="InterPro" id="IPR045555">
    <property type="entry name" value="VMAP-M0"/>
</dbReference>
<feature type="compositionally biased region" description="Basic and acidic residues" evidence="1">
    <location>
        <begin position="1050"/>
        <end position="1063"/>
    </location>
</feature>
<evidence type="ECO:0000259" key="3">
    <source>
        <dbReference type="Pfam" id="PF19916"/>
    </source>
</evidence>
<dbReference type="Gene3D" id="1.25.40.10">
    <property type="entry name" value="Tetratricopeptide repeat domain"/>
    <property type="match status" value="2"/>
</dbReference>
<dbReference type="Gene3D" id="3.40.50.300">
    <property type="entry name" value="P-loop containing nucleotide triphosphate hydrolases"/>
    <property type="match status" value="1"/>
</dbReference>
<dbReference type="SUPFAM" id="SSF52540">
    <property type="entry name" value="P-loop containing nucleoside triphosphate hydrolases"/>
    <property type="match status" value="1"/>
</dbReference>
<dbReference type="PANTHER" id="PTHR46082">
    <property type="entry name" value="ATP/GTP-BINDING PROTEIN-RELATED"/>
    <property type="match status" value="1"/>
</dbReference>
<comment type="caution">
    <text evidence="5">The sequence shown here is derived from an EMBL/GenBank/DDBJ whole genome shotgun (WGS) entry which is preliminary data.</text>
</comment>
<dbReference type="NCBIfam" id="NF040586">
    <property type="entry name" value="FxSxx_TPR"/>
    <property type="match status" value="1"/>
</dbReference>
<organism evidence="5 6">
    <name type="scientific">Catellatospora aurea</name>
    <dbReference type="NCBI Taxonomy" id="1337874"/>
    <lineage>
        <taxon>Bacteria</taxon>
        <taxon>Bacillati</taxon>
        <taxon>Actinomycetota</taxon>
        <taxon>Actinomycetes</taxon>
        <taxon>Micromonosporales</taxon>
        <taxon>Micromonosporaceae</taxon>
        <taxon>Catellatospora</taxon>
    </lineage>
</organism>
<dbReference type="InterPro" id="IPR011990">
    <property type="entry name" value="TPR-like_helical_dom_sf"/>
</dbReference>
<name>A0ABW2H7G1_9ACTN</name>
<dbReference type="PANTHER" id="PTHR46082:SF6">
    <property type="entry name" value="AAA+ ATPASE DOMAIN-CONTAINING PROTEIN-RELATED"/>
    <property type="match status" value="1"/>
</dbReference>
<feature type="region of interest" description="Disordered" evidence="1">
    <location>
        <begin position="1045"/>
        <end position="1070"/>
    </location>
</feature>
<evidence type="ECO:0000313" key="6">
    <source>
        <dbReference type="Proteomes" id="UP001596392"/>
    </source>
</evidence>
<dbReference type="Proteomes" id="UP001596392">
    <property type="component" value="Unassembled WGS sequence"/>
</dbReference>
<sequence>MAETVGTRGTLENLVEMLVRVPELADPAVRDQLIEQMRLVLRRTLRVKRFDDVRHEMSSLVNTSAACSGGLRVLASIVAEQHVGDTSAIHAAVAELSPGLLSGPDRDHLRSLLSNLAASQVAEAVDGLGGAEQLYSMRTWRDTAGAIKIMEGLPIPDDGVPQVLAFASRLSELLTGPIADGLRTWVDTVAGGLGVDLAALVLLRGGAGPLPATAAPAFTPPSPRTPSSRRSETRVVGGGVPIRNRNFTGRSELLDQLSEVLSSGAQAAVLPPTIHGLGGVGKTQLVVEYLYRHLDDYEVVWWIPAERTATVLGALTQLAETLRLTVTEDRQQTARTVLDALAGLRVPWLLVYDNADDPDALKPLLPATGGHVIVTTRNPEWGSVGRPIEVNVFPREESIQMLEGRGLHMRPGEANELAEKLGDLPLALEQAALWCRSTAMPVSEYIELLDSHSRTDLLSESKPYGYPVTVTAFVTLASETLRTTAPASAQLFELLSFLSGEPVSLNLLSRGRSADVTEPLRSTLNDPVKLSRVVRDLNNRGLAKVDPAQRIQVHRLVQDILRDILPPDLAKVTLRNTQRLLAEANPGDPDELGGLDVQAELGPHLDRAQMIYSDDAGAVKTVLDHTRYLYIIGDYENSLRLATEAAGHWAKPTENPERGPNGLATLRARSMMANALRVLGRASEAATLVRDTYDRMCASPRLGELHEFTLIHANQVGAHLRIDGRYNDALEFDKASLDRHRRVFNATEAYTLRAQANFAVDLRMIGDFATAFEQDRDIANHWEDVGGSDPRALAAYINQARNYYGMGAYRAGLDWIQQWREPLAEALGAGSSQVLLAERTYAILLRKLGYLDDARWILREHFERTLSRFGDTHEFTNAAAVSYANVLRQVGGTYEAAQLLDEAIARYDEYFGVKHPLTLAAKVNQAILSRAMGDPDQARALSESCYTGFGEVLGPNHPYTLCAGVSLASDLALAGVHAQACELSEKMYTVSQELSGGGHEARNGGEHPYLLMRGINFAHDLRAVGRTAEADKLRRTSLQALREALGATHPEVEAIERDERTEGDIEPPPT</sequence>
<dbReference type="Pfam" id="PF00931">
    <property type="entry name" value="NB-ARC"/>
    <property type="match status" value="1"/>
</dbReference>
<accession>A0ABW2H7G1</accession>
<dbReference type="InterPro" id="IPR002182">
    <property type="entry name" value="NB-ARC"/>
</dbReference>
<dbReference type="Pfam" id="PF19956">
    <property type="entry name" value="EAD2"/>
    <property type="match status" value="1"/>
</dbReference>
<dbReference type="SUPFAM" id="SSF48452">
    <property type="entry name" value="TPR-like"/>
    <property type="match status" value="3"/>
</dbReference>
<evidence type="ECO:0000259" key="4">
    <source>
        <dbReference type="Pfam" id="PF19956"/>
    </source>
</evidence>
<dbReference type="RefSeq" id="WP_376809104.1">
    <property type="nucleotide sequence ID" value="NZ_JBHTAC010000036.1"/>
</dbReference>
<reference evidence="6" key="1">
    <citation type="journal article" date="2019" name="Int. J. Syst. Evol. Microbiol.">
        <title>The Global Catalogue of Microorganisms (GCM) 10K type strain sequencing project: providing services to taxonomists for standard genome sequencing and annotation.</title>
        <authorList>
            <consortium name="The Broad Institute Genomics Platform"/>
            <consortium name="The Broad Institute Genome Sequencing Center for Infectious Disease"/>
            <person name="Wu L."/>
            <person name="Ma J."/>
        </authorList>
    </citation>
    <scope>NUCLEOTIDE SEQUENCE [LARGE SCALE GENOMIC DNA]</scope>
    <source>
        <strain evidence="6">CGMCC 1.9106</strain>
    </source>
</reference>
<feature type="domain" description="vWA-MoxR associated protein middle region 0" evidence="3">
    <location>
        <begin position="102"/>
        <end position="196"/>
    </location>
</feature>
<evidence type="ECO:0000313" key="5">
    <source>
        <dbReference type="EMBL" id="MFC7246253.1"/>
    </source>
</evidence>
<proteinExistence type="predicted"/>
<dbReference type="InterPro" id="IPR045431">
    <property type="entry name" value="EAD2"/>
</dbReference>
<dbReference type="EMBL" id="JBHTAC010000036">
    <property type="protein sequence ID" value="MFC7246253.1"/>
    <property type="molecule type" value="Genomic_DNA"/>
</dbReference>
<feature type="domain" description="Effector-associated" evidence="4">
    <location>
        <begin position="15"/>
        <end position="90"/>
    </location>
</feature>
<dbReference type="InterPro" id="IPR053137">
    <property type="entry name" value="NLR-like"/>
</dbReference>
<feature type="domain" description="NB-ARC" evidence="2">
    <location>
        <begin position="253"/>
        <end position="408"/>
    </location>
</feature>
<dbReference type="Pfam" id="PF13424">
    <property type="entry name" value="TPR_12"/>
    <property type="match status" value="2"/>
</dbReference>
<gene>
    <name evidence="5" type="primary">fxsT</name>
    <name evidence="5" type="ORF">ACFQO7_27575</name>
</gene>
<evidence type="ECO:0000256" key="1">
    <source>
        <dbReference type="SAM" id="MobiDB-lite"/>
    </source>
</evidence>
<keyword evidence="6" id="KW-1185">Reference proteome</keyword>
<dbReference type="Pfam" id="PF19916">
    <property type="entry name" value="VMAP-M0"/>
    <property type="match status" value="1"/>
</dbReference>
<feature type="region of interest" description="Disordered" evidence="1">
    <location>
        <begin position="213"/>
        <end position="235"/>
    </location>
</feature>